<comment type="subunit">
    <text evidence="3">Homodimer.</text>
</comment>
<dbReference type="Gene3D" id="3.90.1150.10">
    <property type="entry name" value="Aspartate Aminotransferase, domain 1"/>
    <property type="match status" value="1"/>
</dbReference>
<dbReference type="EC" id="2.6.1.-" evidence="8"/>
<dbReference type="InterPro" id="IPR015421">
    <property type="entry name" value="PyrdxlP-dep_Trfase_major"/>
</dbReference>
<evidence type="ECO:0000259" key="7">
    <source>
        <dbReference type="Pfam" id="PF00155"/>
    </source>
</evidence>
<dbReference type="CDD" id="cd00609">
    <property type="entry name" value="AAT_like"/>
    <property type="match status" value="1"/>
</dbReference>
<keyword evidence="9" id="KW-1185">Reference proteome</keyword>
<name>A0ABZ0IGF4_9GAMM</name>
<keyword evidence="4 8" id="KW-0032">Aminotransferase</keyword>
<proteinExistence type="inferred from homology"/>
<reference evidence="8 9" key="1">
    <citation type="submission" date="2023-10" db="EMBL/GenBank/DDBJ databases">
        <title>Two novel species belonging to the OM43/NOR5 clade.</title>
        <authorList>
            <person name="Park M."/>
        </authorList>
    </citation>
    <scope>NUCLEOTIDE SEQUENCE [LARGE SCALE GENOMIC DNA]</scope>
    <source>
        <strain evidence="8 9">IMCC45268</strain>
    </source>
</reference>
<evidence type="ECO:0000256" key="6">
    <source>
        <dbReference type="ARBA" id="ARBA00022898"/>
    </source>
</evidence>
<accession>A0ABZ0IGF4</accession>
<protein>
    <submittedName>
        <fullName evidence="8">Amino acid aminotransferase</fullName>
        <ecNumber evidence="8">2.6.1.-</ecNumber>
    </submittedName>
</protein>
<dbReference type="InterPro" id="IPR004839">
    <property type="entry name" value="Aminotransferase_I/II_large"/>
</dbReference>
<dbReference type="Proteomes" id="UP001626549">
    <property type="component" value="Chromosome"/>
</dbReference>
<dbReference type="InterPro" id="IPR015422">
    <property type="entry name" value="PyrdxlP-dep_Trfase_small"/>
</dbReference>
<dbReference type="NCBIfam" id="NF006719">
    <property type="entry name" value="PRK09257.1"/>
    <property type="match status" value="1"/>
</dbReference>
<dbReference type="PANTHER" id="PTHR11879:SF22">
    <property type="entry name" value="ASPARTATE AMINOTRANSFERASE, MITOCHONDRIAL"/>
    <property type="match status" value="1"/>
</dbReference>
<keyword evidence="5 8" id="KW-0808">Transferase</keyword>
<evidence type="ECO:0000256" key="4">
    <source>
        <dbReference type="ARBA" id="ARBA00022576"/>
    </source>
</evidence>
<evidence type="ECO:0000256" key="1">
    <source>
        <dbReference type="ARBA" id="ARBA00001933"/>
    </source>
</evidence>
<dbReference type="EMBL" id="CP136865">
    <property type="protein sequence ID" value="WOJ98117.1"/>
    <property type="molecule type" value="Genomic_DNA"/>
</dbReference>
<dbReference type="PRINTS" id="PR00799">
    <property type="entry name" value="TRANSAMINASE"/>
</dbReference>
<organism evidence="8 9">
    <name type="scientific">Congregibacter brevis</name>
    <dbReference type="NCBI Taxonomy" id="3081201"/>
    <lineage>
        <taxon>Bacteria</taxon>
        <taxon>Pseudomonadati</taxon>
        <taxon>Pseudomonadota</taxon>
        <taxon>Gammaproteobacteria</taxon>
        <taxon>Cellvibrionales</taxon>
        <taxon>Halieaceae</taxon>
        <taxon>Congregibacter</taxon>
    </lineage>
</organism>
<keyword evidence="6" id="KW-0663">Pyridoxal phosphate</keyword>
<comment type="cofactor">
    <cofactor evidence="1">
        <name>pyridoxal 5'-phosphate</name>
        <dbReference type="ChEBI" id="CHEBI:597326"/>
    </cofactor>
</comment>
<evidence type="ECO:0000256" key="2">
    <source>
        <dbReference type="ARBA" id="ARBA00007441"/>
    </source>
</evidence>
<dbReference type="Pfam" id="PF00155">
    <property type="entry name" value="Aminotran_1_2"/>
    <property type="match status" value="1"/>
</dbReference>
<dbReference type="InterPro" id="IPR000796">
    <property type="entry name" value="Asp_trans"/>
</dbReference>
<evidence type="ECO:0000313" key="9">
    <source>
        <dbReference type="Proteomes" id="UP001626549"/>
    </source>
</evidence>
<evidence type="ECO:0000313" key="8">
    <source>
        <dbReference type="EMBL" id="WOJ98117.1"/>
    </source>
</evidence>
<dbReference type="RefSeq" id="WP_407329317.1">
    <property type="nucleotide sequence ID" value="NZ_CP136865.1"/>
</dbReference>
<dbReference type="Gene3D" id="3.40.640.10">
    <property type="entry name" value="Type I PLP-dependent aspartate aminotransferase-like (Major domain)"/>
    <property type="match status" value="1"/>
</dbReference>
<gene>
    <name evidence="8" type="ORF">R0137_05955</name>
</gene>
<dbReference type="SUPFAM" id="SSF53383">
    <property type="entry name" value="PLP-dependent transferases"/>
    <property type="match status" value="1"/>
</dbReference>
<feature type="domain" description="Aminotransferase class I/classII large" evidence="7">
    <location>
        <begin position="27"/>
        <end position="391"/>
    </location>
</feature>
<evidence type="ECO:0000256" key="3">
    <source>
        <dbReference type="ARBA" id="ARBA00011738"/>
    </source>
</evidence>
<dbReference type="InterPro" id="IPR015424">
    <property type="entry name" value="PyrdxlP-dep_Trfase"/>
</dbReference>
<evidence type="ECO:0000256" key="5">
    <source>
        <dbReference type="ARBA" id="ARBA00022679"/>
    </source>
</evidence>
<dbReference type="GO" id="GO:0008483">
    <property type="term" value="F:transaminase activity"/>
    <property type="evidence" value="ECO:0007669"/>
    <property type="project" value="UniProtKB-KW"/>
</dbReference>
<sequence>MLEALPLLPDDPILGLAAVCRADENPKKVDLTVGIYMDENGVCPVFEAIQQAQNMLVEREVSKAYLPPAGVAGFNPGMQKLVLGEGSTALADGRVSSIQAPGGCGALRIGAEIIQAASPGARVWVSDPTWPVHIPLLGSVGLQFSTYRYYEPQTHGVNFDAMVEDLKGAGAGDIVLLHGCCHNPCGADLSKEQWSIVGDMAEAQGFVPFIDFAYQGLGDGLDADAAGLRHLAERLPEMIIAASCSKNMGLYRERTGCTLFLAKDGKSADALLSQAKVAARRVYSMPPAHGALLASTVLSDSALTANWQSELHSMCGRINGLRSDLVEKLQASTGRDFEFIRAEKGMFSFLGLSSDQVQTLRDDYSVYMLGSSRINVAGVNARNIDYLADSIAKVL</sequence>
<dbReference type="PANTHER" id="PTHR11879">
    <property type="entry name" value="ASPARTATE AMINOTRANSFERASE"/>
    <property type="match status" value="1"/>
</dbReference>
<comment type="similarity">
    <text evidence="2">Belongs to the class-I pyridoxal-phosphate-dependent aminotransferase family.</text>
</comment>